<sequence length="63" mass="7681">MRERYSGNNLREASESMVGKVERIPLMVNDIYLERIFTDYRDKCEDIFERRYHGYATDFTLHE</sequence>
<evidence type="ECO:0000313" key="1">
    <source>
        <dbReference type="EMBL" id="CAG8580672.1"/>
    </source>
</evidence>
<dbReference type="EMBL" id="CAJVPJ010001200">
    <property type="protein sequence ID" value="CAG8580672.1"/>
    <property type="molecule type" value="Genomic_DNA"/>
</dbReference>
<dbReference type="AlphaFoldDB" id="A0A9N9BTN0"/>
<dbReference type="OrthoDB" id="2447121at2759"/>
<evidence type="ECO:0000313" key="2">
    <source>
        <dbReference type="Proteomes" id="UP000789572"/>
    </source>
</evidence>
<proteinExistence type="predicted"/>
<reference evidence="1" key="1">
    <citation type="submission" date="2021-06" db="EMBL/GenBank/DDBJ databases">
        <authorList>
            <person name="Kallberg Y."/>
            <person name="Tangrot J."/>
            <person name="Rosling A."/>
        </authorList>
    </citation>
    <scope>NUCLEOTIDE SEQUENCE</scope>
    <source>
        <strain evidence="1">IA702</strain>
    </source>
</reference>
<protein>
    <submittedName>
        <fullName evidence="1">6600_t:CDS:1</fullName>
    </submittedName>
</protein>
<gene>
    <name evidence="1" type="ORF">POCULU_LOCUS6472</name>
</gene>
<keyword evidence="2" id="KW-1185">Reference proteome</keyword>
<name>A0A9N9BTN0_9GLOM</name>
<organism evidence="1 2">
    <name type="scientific">Paraglomus occultum</name>
    <dbReference type="NCBI Taxonomy" id="144539"/>
    <lineage>
        <taxon>Eukaryota</taxon>
        <taxon>Fungi</taxon>
        <taxon>Fungi incertae sedis</taxon>
        <taxon>Mucoromycota</taxon>
        <taxon>Glomeromycotina</taxon>
        <taxon>Glomeromycetes</taxon>
        <taxon>Paraglomerales</taxon>
        <taxon>Paraglomeraceae</taxon>
        <taxon>Paraglomus</taxon>
    </lineage>
</organism>
<dbReference type="Proteomes" id="UP000789572">
    <property type="component" value="Unassembled WGS sequence"/>
</dbReference>
<comment type="caution">
    <text evidence="1">The sequence shown here is derived from an EMBL/GenBank/DDBJ whole genome shotgun (WGS) entry which is preliminary data.</text>
</comment>
<accession>A0A9N9BTN0</accession>